<feature type="compositionally biased region" description="Basic and acidic residues" evidence="1">
    <location>
        <begin position="433"/>
        <end position="446"/>
    </location>
</feature>
<accession>A0A8J5H4F3</accession>
<dbReference type="InterPro" id="IPR057670">
    <property type="entry name" value="SH3_retrovirus"/>
</dbReference>
<dbReference type="InterPro" id="IPR001584">
    <property type="entry name" value="Integrase_cat-core"/>
</dbReference>
<sequence length="617" mass="68773">MWVFVLAIKNNAFQAFKKFKFLTKNKTEHKIRTLQTDRGDEFLSTEFIQFCENEGIERHLIAPYTTQQNGVVERRNCTVMAVERSLLKGTHMPARFWGEAIGRKLHLAHLRIFGCIAYVENTAPYLKKLDDRSSPMVYLGVEEGCKAHRVFDPRHGKLQVSRNVMFQENYEWTWNAGANNDENLSEFIVVDAFDTDEVIVAADVEVGAEHVTSLATTVVPMPTASSPTTPPSSAHAVTSPPKTVVLSSYEAEFMAATTSAYHALWLRSLTSELTGAEPKPVTLFVDNKSVIALMKNPVFHGPSKYIDTRFHLIRECIENGQIVVEFVNTGEQRTDVLTKALLGVKLASMRQLLGVRDLEAAYMLTRASSMRMICWACCLCGQCVGHVVVSRPPLYGQESPLYHFYANKSLLHAEDVFWCSDGRRSSSSNDGKVGNDRNDSDGRVDSFHAGSDRMMSSFYNEDIVEDKSTPPSKAIFKSIVMDEPSVVVIKVRASLRISLPSSSFLSKSRYRVALTIRATFDCTSALSTPAATASKKVADAKLAKDFRNILKELQKFQMLAAERATAFAPLAPEANLPSKQFEFCYYATEVDSGSGKTLEQRALLAESRRRSLVQVSS</sequence>
<dbReference type="GO" id="GO:0015074">
    <property type="term" value="P:DNA integration"/>
    <property type="evidence" value="ECO:0007669"/>
    <property type="project" value="InterPro"/>
</dbReference>
<reference evidence="3 4" key="1">
    <citation type="submission" date="2020-08" db="EMBL/GenBank/DDBJ databases">
        <title>Plant Genome Project.</title>
        <authorList>
            <person name="Zhang R.-G."/>
        </authorList>
    </citation>
    <scope>NUCLEOTIDE SEQUENCE [LARGE SCALE GENOMIC DNA]</scope>
    <source>
        <tissue evidence="3">Rhizome</tissue>
    </source>
</reference>
<organism evidence="3 4">
    <name type="scientific">Zingiber officinale</name>
    <name type="common">Ginger</name>
    <name type="synonym">Amomum zingiber</name>
    <dbReference type="NCBI Taxonomy" id="94328"/>
    <lineage>
        <taxon>Eukaryota</taxon>
        <taxon>Viridiplantae</taxon>
        <taxon>Streptophyta</taxon>
        <taxon>Embryophyta</taxon>
        <taxon>Tracheophyta</taxon>
        <taxon>Spermatophyta</taxon>
        <taxon>Magnoliopsida</taxon>
        <taxon>Liliopsida</taxon>
        <taxon>Zingiberales</taxon>
        <taxon>Zingiberaceae</taxon>
        <taxon>Zingiber</taxon>
    </lineage>
</organism>
<dbReference type="Gene3D" id="3.30.420.10">
    <property type="entry name" value="Ribonuclease H-like superfamily/Ribonuclease H"/>
    <property type="match status" value="1"/>
</dbReference>
<keyword evidence="4" id="KW-1185">Reference proteome</keyword>
<feature type="domain" description="Integrase catalytic" evidence="2">
    <location>
        <begin position="1"/>
        <end position="132"/>
    </location>
</feature>
<protein>
    <recommendedName>
        <fullName evidence="2">Integrase catalytic domain-containing protein</fullName>
    </recommendedName>
</protein>
<dbReference type="InterPro" id="IPR012337">
    <property type="entry name" value="RNaseH-like_sf"/>
</dbReference>
<dbReference type="Proteomes" id="UP000734854">
    <property type="component" value="Unassembled WGS sequence"/>
</dbReference>
<dbReference type="GO" id="GO:0003676">
    <property type="term" value="F:nucleic acid binding"/>
    <property type="evidence" value="ECO:0007669"/>
    <property type="project" value="InterPro"/>
</dbReference>
<dbReference type="PANTHER" id="PTHR42648:SF25">
    <property type="entry name" value="RNA-DIRECTED DNA POLYMERASE"/>
    <property type="match status" value="1"/>
</dbReference>
<dbReference type="CDD" id="cd09272">
    <property type="entry name" value="RNase_HI_RT_Ty1"/>
    <property type="match status" value="1"/>
</dbReference>
<gene>
    <name evidence="3" type="ORF">ZIOFF_017179</name>
</gene>
<comment type="caution">
    <text evidence="3">The sequence shown here is derived from an EMBL/GenBank/DDBJ whole genome shotgun (WGS) entry which is preliminary data.</text>
</comment>
<evidence type="ECO:0000313" key="4">
    <source>
        <dbReference type="Proteomes" id="UP000734854"/>
    </source>
</evidence>
<dbReference type="AlphaFoldDB" id="A0A8J5H4F3"/>
<name>A0A8J5H4F3_ZINOF</name>
<dbReference type="InterPro" id="IPR039537">
    <property type="entry name" value="Retrotran_Ty1/copia-like"/>
</dbReference>
<feature type="region of interest" description="Disordered" evidence="1">
    <location>
        <begin position="423"/>
        <end position="449"/>
    </location>
</feature>
<evidence type="ECO:0000256" key="1">
    <source>
        <dbReference type="SAM" id="MobiDB-lite"/>
    </source>
</evidence>
<dbReference type="PANTHER" id="PTHR42648">
    <property type="entry name" value="TRANSPOSASE, PUTATIVE-RELATED"/>
    <property type="match status" value="1"/>
</dbReference>
<evidence type="ECO:0000259" key="2">
    <source>
        <dbReference type="PROSITE" id="PS50994"/>
    </source>
</evidence>
<dbReference type="Pfam" id="PF25597">
    <property type="entry name" value="SH3_retrovirus"/>
    <property type="match status" value="1"/>
</dbReference>
<dbReference type="SUPFAM" id="SSF53098">
    <property type="entry name" value="Ribonuclease H-like"/>
    <property type="match status" value="1"/>
</dbReference>
<proteinExistence type="predicted"/>
<dbReference type="EMBL" id="JACMSC010000005">
    <property type="protein sequence ID" value="KAG6520145.1"/>
    <property type="molecule type" value="Genomic_DNA"/>
</dbReference>
<evidence type="ECO:0000313" key="3">
    <source>
        <dbReference type="EMBL" id="KAG6520145.1"/>
    </source>
</evidence>
<dbReference type="PROSITE" id="PS50994">
    <property type="entry name" value="INTEGRASE"/>
    <property type="match status" value="1"/>
</dbReference>
<dbReference type="InterPro" id="IPR036397">
    <property type="entry name" value="RNaseH_sf"/>
</dbReference>